<reference evidence="2 3" key="1">
    <citation type="submission" date="2017-11" db="EMBL/GenBank/DDBJ databases">
        <title>Draft Genome Sequence of Methylobacter psychrotolerans Sph1T, an Obligate Methanotroph from Low-Temperature Environments.</title>
        <authorList>
            <person name="Oshkin I.Y."/>
            <person name="Miroshnikov K."/>
            <person name="Belova S.E."/>
            <person name="Korzhenkov A."/>
            <person name="Toshchakov S.V."/>
            <person name="Dedysh S.N."/>
        </authorList>
    </citation>
    <scope>NUCLEOTIDE SEQUENCE [LARGE SCALE GENOMIC DNA]</scope>
    <source>
        <strain evidence="2 3">Sph1</strain>
    </source>
</reference>
<proteinExistence type="predicted"/>
<accession>A0A2S5CIJ9</accession>
<dbReference type="Proteomes" id="UP000237423">
    <property type="component" value="Unassembled WGS sequence"/>
</dbReference>
<dbReference type="RefSeq" id="WP_103975183.1">
    <property type="nucleotide sequence ID" value="NZ_PGFZ01000009.1"/>
</dbReference>
<evidence type="ECO:0000256" key="1">
    <source>
        <dbReference type="SAM" id="Phobius"/>
    </source>
</evidence>
<keyword evidence="1" id="KW-1133">Transmembrane helix</keyword>
<feature type="transmembrane region" description="Helical" evidence="1">
    <location>
        <begin position="75"/>
        <end position="94"/>
    </location>
</feature>
<dbReference type="InterPro" id="IPR059173">
    <property type="entry name" value="TraA_dom"/>
</dbReference>
<evidence type="ECO:0000313" key="3">
    <source>
        <dbReference type="Proteomes" id="UP000237423"/>
    </source>
</evidence>
<keyword evidence="1" id="KW-0812">Transmembrane</keyword>
<dbReference type="EMBL" id="PGFZ01000009">
    <property type="protein sequence ID" value="POZ50640.1"/>
    <property type="molecule type" value="Genomic_DNA"/>
</dbReference>
<feature type="transmembrane region" description="Helical" evidence="1">
    <location>
        <begin position="101"/>
        <end position="122"/>
    </location>
</feature>
<keyword evidence="1" id="KW-0472">Membrane</keyword>
<sequence>MIKQTEISLLDALKLTFQLALQKTQKFFTKHYKDALIFFGLLVALVVFQEASFAGTDGDDFADIYTKLESWSKGTLGKVIALGMFLVGLATGVVQQSIIAVVIGISGALSLYYGPAIINSVVSGIV</sequence>
<evidence type="ECO:0000313" key="2">
    <source>
        <dbReference type="EMBL" id="POZ50640.1"/>
    </source>
</evidence>
<feature type="transmembrane region" description="Helical" evidence="1">
    <location>
        <begin position="35"/>
        <end position="55"/>
    </location>
</feature>
<protein>
    <recommendedName>
        <fullName evidence="4">Conjugal transfer protein TraA</fullName>
    </recommendedName>
</protein>
<comment type="caution">
    <text evidence="2">The sequence shown here is derived from an EMBL/GenBank/DDBJ whole genome shotgun (WGS) entry which is preliminary data.</text>
</comment>
<dbReference type="NCBIfam" id="NF041281">
    <property type="entry name" value="TraA_gammapb"/>
    <property type="match status" value="1"/>
</dbReference>
<name>A0A2S5CIJ9_9GAMM</name>
<organism evidence="2 3">
    <name type="scientific">Methylovulum psychrotolerans</name>
    <dbReference type="NCBI Taxonomy" id="1704499"/>
    <lineage>
        <taxon>Bacteria</taxon>
        <taxon>Pseudomonadati</taxon>
        <taxon>Pseudomonadota</taxon>
        <taxon>Gammaproteobacteria</taxon>
        <taxon>Methylococcales</taxon>
        <taxon>Methylococcaceae</taxon>
        <taxon>Methylovulum</taxon>
    </lineage>
</organism>
<dbReference type="AlphaFoldDB" id="A0A2S5CIJ9"/>
<evidence type="ECO:0008006" key="4">
    <source>
        <dbReference type="Google" id="ProtNLM"/>
    </source>
</evidence>
<gene>
    <name evidence="2" type="ORF">AADEFJLK_03535</name>
</gene>